<organism>
    <name type="scientific">Physcomitrium patens</name>
    <name type="common">Spreading-leaved earth moss</name>
    <name type="synonym">Physcomitrella patens</name>
    <dbReference type="NCBI Taxonomy" id="3218"/>
    <lineage>
        <taxon>Eukaryota</taxon>
        <taxon>Viridiplantae</taxon>
        <taxon>Streptophyta</taxon>
        <taxon>Embryophyta</taxon>
        <taxon>Bryophyta</taxon>
        <taxon>Bryophytina</taxon>
        <taxon>Bryopsida</taxon>
        <taxon>Funariidae</taxon>
        <taxon>Funariales</taxon>
        <taxon>Funariaceae</taxon>
        <taxon>Physcomitrium</taxon>
    </lineage>
</organism>
<proteinExistence type="predicted"/>
<keyword evidence="1" id="KW-0175">Coiled coil</keyword>
<accession>A9U4C8</accession>
<feature type="coiled-coil region" evidence="1">
    <location>
        <begin position="327"/>
        <end position="431"/>
    </location>
</feature>
<name>A9U4C8_PHYPA</name>
<dbReference type="AlphaFoldDB" id="A9U4C8"/>
<reference evidence="2" key="1">
    <citation type="journal article" date="2008" name="Science">
        <title>The Physcomitrella genome reveals evolutionary insights into the conquest of land by plants.</title>
        <authorList>
            <person name="Rensing S."/>
            <person name="Lang D."/>
            <person name="Zimmer A."/>
            <person name="Terry A."/>
            <person name="Salamov A."/>
            <person name="Shapiro H."/>
            <person name="Nishiyama T."/>
            <person name="Perroud P.-F."/>
            <person name="Lindquist E."/>
            <person name="Kamisugi Y."/>
            <person name="Tanahashi T."/>
            <person name="Sakakibara K."/>
            <person name="Fujita T."/>
            <person name="Oishi K."/>
            <person name="Shin-I T."/>
            <person name="Kuroki Y."/>
            <person name="Toyoda A."/>
            <person name="Suzuki Y."/>
            <person name="Hashimoto A."/>
            <person name="Yamaguchi K."/>
            <person name="Sugano A."/>
            <person name="Kohara Y."/>
            <person name="Fujiyama A."/>
            <person name="Anterola A."/>
            <person name="Aoki S."/>
            <person name="Ashton N."/>
            <person name="Barbazuk W.B."/>
            <person name="Barker E."/>
            <person name="Bennetzen J."/>
            <person name="Bezanilla M."/>
            <person name="Blankenship R."/>
            <person name="Cho S.H."/>
            <person name="Dutcher S."/>
            <person name="Estelle M."/>
            <person name="Fawcett J.A."/>
            <person name="Gundlach H."/>
            <person name="Hanada K."/>
            <person name="Heyl A."/>
            <person name="Hicks K.A."/>
            <person name="Hugh J."/>
            <person name="Lohr M."/>
            <person name="Mayer K."/>
            <person name="Melkozernov A."/>
            <person name="Murata T."/>
            <person name="Nelson D."/>
            <person name="Pils B."/>
            <person name="Prigge M."/>
            <person name="Reiss B."/>
            <person name="Renner T."/>
            <person name="Rombauts S."/>
            <person name="Rushton P."/>
            <person name="Sanderfoot A."/>
            <person name="Schween G."/>
            <person name="Shiu S.-H."/>
            <person name="Stueber K."/>
            <person name="Theodoulou F.L."/>
            <person name="Tu H."/>
            <person name="Van de Peer Y."/>
            <person name="Verrier P.J."/>
            <person name="Waters E."/>
            <person name="Wood A."/>
            <person name="Yang L."/>
            <person name="Cove D."/>
            <person name="Cuming A."/>
            <person name="Hasebe M."/>
            <person name="Lucas S."/>
            <person name="Mishler D.B."/>
            <person name="Reski R."/>
            <person name="Grigoriev I."/>
            <person name="Quatrano R.S."/>
            <person name="Boore J.L."/>
        </authorList>
    </citation>
    <scope>NUCLEOTIDE SEQUENCE [LARGE SCALE GENOMIC DNA]</scope>
</reference>
<dbReference type="EMBL" id="DS545381">
    <property type="protein sequence ID" value="EDQ49471.1"/>
    <property type="molecule type" value="Genomic_DNA"/>
</dbReference>
<evidence type="ECO:0000313" key="2">
    <source>
        <dbReference type="EMBL" id="EDQ49471.1"/>
    </source>
</evidence>
<sequence>MEPVAIDIFWSQRRQREFRTAQTYGFLKFSQRLPPIDIALLTEYVTNYDPENGSSVVHGRIIGIDEVTLNKVLYLPMGELPVSGDLESDFIPSKVEDSGCTYAGAGRMDAVCAEAIRAEPTFDVYGKEAAYVATRIDAELDVKRRTGKVTTILCSNYVCEAIRYQLKQPLIVERLDTVATETRLESTPFPSKQVEEAAIAECSQARNCERTNVSSSSRELGRPSTNMAVTLPVLVEYYQRVGLSGVGQQARELKELISAQITQLQMAVEKMGNEFSLRQVLEEKDKIIEDQKKKIGNLQCTSVTDALKYSRLEHQFKKTQAEWANENKFAKSLIELTKQECMELRNQYQEQKNRVAELEAGRSKLEDDFRRQSESSKLENEQLKRRIAELEAEMITVTTQQGEVNPASTSLQELEKQVRELGALNEDLTALLNGEQVGEGVGEEAQEVETNLTYGNDETDQGGPEVQTLEEANDVVILKLGTYAVKKPKFHNLWNLLNDDSYFDRIKRLRKKEWRPDCDSREPR</sequence>
<gene>
    <name evidence="2" type="ORF">PHYPADRAFT_101901</name>
</gene>
<protein>
    <submittedName>
        <fullName evidence="2">Predicted protein</fullName>
    </submittedName>
</protein>
<evidence type="ECO:0000256" key="1">
    <source>
        <dbReference type="SAM" id="Coils"/>
    </source>
</evidence>